<feature type="active site" description="Proton acceptor" evidence="6">
    <location>
        <position position="330"/>
    </location>
</feature>
<protein>
    <recommendedName>
        <fullName evidence="5">Aldose 1-epimerase</fullName>
        <ecNumber evidence="5">5.1.3.3</ecNumber>
    </recommendedName>
</protein>
<dbReference type="InterPro" id="IPR014718">
    <property type="entry name" value="GH-type_carb-bd"/>
</dbReference>
<dbReference type="PANTHER" id="PTHR10091">
    <property type="entry name" value="ALDOSE-1-EPIMERASE"/>
    <property type="match status" value="1"/>
</dbReference>
<dbReference type="AlphaFoldDB" id="A0A506U937"/>
<keyword evidence="3 5" id="KW-0413">Isomerase</keyword>
<dbReference type="GO" id="GO:0006006">
    <property type="term" value="P:glucose metabolic process"/>
    <property type="evidence" value="ECO:0007669"/>
    <property type="project" value="TreeGrafter"/>
</dbReference>
<evidence type="ECO:0000256" key="5">
    <source>
        <dbReference type="PIRNR" id="PIRNR005096"/>
    </source>
</evidence>
<feature type="binding site" evidence="8">
    <location>
        <begin position="196"/>
        <end position="198"/>
    </location>
    <ligand>
        <name>beta-D-galactose</name>
        <dbReference type="ChEBI" id="CHEBI:27667"/>
    </ligand>
</feature>
<dbReference type="InterPro" id="IPR011013">
    <property type="entry name" value="Gal_mutarotase_sf_dom"/>
</dbReference>
<dbReference type="Pfam" id="PF01263">
    <property type="entry name" value="Aldose_epim"/>
    <property type="match status" value="1"/>
</dbReference>
<dbReference type="InterPro" id="IPR015443">
    <property type="entry name" value="Aldose_1-epimerase"/>
</dbReference>
<dbReference type="EMBL" id="VHLG01000007">
    <property type="protein sequence ID" value="TPW30038.1"/>
    <property type="molecule type" value="Genomic_DNA"/>
</dbReference>
<evidence type="ECO:0000256" key="8">
    <source>
        <dbReference type="PIRSR" id="PIRSR005096-3"/>
    </source>
</evidence>
<feature type="binding site" evidence="8">
    <location>
        <begin position="98"/>
        <end position="99"/>
    </location>
    <ligand>
        <name>beta-D-galactose</name>
        <dbReference type="ChEBI" id="CHEBI:27667"/>
    </ligand>
</feature>
<evidence type="ECO:0000256" key="3">
    <source>
        <dbReference type="ARBA" id="ARBA00023235"/>
    </source>
</evidence>
<gene>
    <name evidence="9" type="ORF">FJU08_11945</name>
</gene>
<reference evidence="9 10" key="1">
    <citation type="submission" date="2019-06" db="EMBL/GenBank/DDBJ databases">
        <authorList>
            <person name="Li M."/>
        </authorList>
    </citation>
    <scope>NUCLEOTIDE SEQUENCE [LARGE SCALE GENOMIC DNA]</scope>
    <source>
        <strain evidence="9 10">BGMRC2036</strain>
    </source>
</reference>
<organism evidence="9 10">
    <name type="scientific">Martelella alba</name>
    <dbReference type="NCBI Taxonomy" id="2590451"/>
    <lineage>
        <taxon>Bacteria</taxon>
        <taxon>Pseudomonadati</taxon>
        <taxon>Pseudomonadota</taxon>
        <taxon>Alphaproteobacteria</taxon>
        <taxon>Hyphomicrobiales</taxon>
        <taxon>Aurantimonadaceae</taxon>
        <taxon>Martelella</taxon>
    </lineage>
</organism>
<dbReference type="GO" id="GO:0004034">
    <property type="term" value="F:aldose 1-epimerase activity"/>
    <property type="evidence" value="ECO:0007669"/>
    <property type="project" value="UniProtKB-EC"/>
</dbReference>
<dbReference type="UniPathway" id="UPA00242"/>
<comment type="similarity">
    <text evidence="2 5">Belongs to the aldose epimerase family.</text>
</comment>
<evidence type="ECO:0000256" key="7">
    <source>
        <dbReference type="PIRSR" id="PIRSR005096-2"/>
    </source>
</evidence>
<dbReference type="OrthoDB" id="9779408at2"/>
<evidence type="ECO:0000313" key="9">
    <source>
        <dbReference type="EMBL" id="TPW30038.1"/>
    </source>
</evidence>
<proteinExistence type="inferred from homology"/>
<dbReference type="GO" id="GO:0030246">
    <property type="term" value="F:carbohydrate binding"/>
    <property type="evidence" value="ECO:0007669"/>
    <property type="project" value="InterPro"/>
</dbReference>
<dbReference type="EC" id="5.1.3.3" evidence="5"/>
<name>A0A506U937_9HYPH</name>
<dbReference type="PANTHER" id="PTHR10091:SF0">
    <property type="entry name" value="GALACTOSE MUTAROTASE"/>
    <property type="match status" value="1"/>
</dbReference>
<sequence length="367" mass="39886">MSGGRSASIFRLQEQSALAHHEIKHAIIGTIDGQDVDAYRLKGGDTEIEVMTYGAIMTRLTRPDSAGKVEDIVIGYDDPASYVGNPGNASAICGRLSNRLAYGKFSLDGVDYQLPTNSGPHHLHGGLPGFGKRFWRAEIDEARNAVIFRLHSPDGDQGYPGALEATTTYRLDDDGALELTMEAVSDRATIANIIYHGYWNLGGHGSGSVEDQILWIGADHYTKVTEEKIPTGEIVSVTGTPYDFTTAHRIGDHIAETWPGIGYDHNLCLSAYDGEMHLAAEAHDPATGRAMALYTNQPGVQLYTAAHYQAAPTTGKDGVTYHAYAGFALETQKYPDSPHHPNFPSVVLKAGEHYAHRMRFVFSTLPA</sequence>
<dbReference type="GO" id="GO:0033499">
    <property type="term" value="P:galactose catabolic process via UDP-galactose, Leloir pathway"/>
    <property type="evidence" value="ECO:0007669"/>
    <property type="project" value="TreeGrafter"/>
</dbReference>
<evidence type="ECO:0000256" key="6">
    <source>
        <dbReference type="PIRSR" id="PIRSR005096-1"/>
    </source>
</evidence>
<keyword evidence="4 5" id="KW-0119">Carbohydrate metabolism</keyword>
<comment type="catalytic activity">
    <reaction evidence="5">
        <text>alpha-D-glucose = beta-D-glucose</text>
        <dbReference type="Rhea" id="RHEA:10264"/>
        <dbReference type="ChEBI" id="CHEBI:15903"/>
        <dbReference type="ChEBI" id="CHEBI:17925"/>
        <dbReference type="EC" id="5.1.3.3"/>
    </reaction>
</comment>
<dbReference type="Gene3D" id="2.70.98.10">
    <property type="match status" value="1"/>
</dbReference>
<accession>A0A506U937</accession>
<dbReference type="SUPFAM" id="SSF74650">
    <property type="entry name" value="Galactose mutarotase-like"/>
    <property type="match status" value="1"/>
</dbReference>
<evidence type="ECO:0000313" key="10">
    <source>
        <dbReference type="Proteomes" id="UP000318801"/>
    </source>
</evidence>
<dbReference type="PIRSF" id="PIRSF005096">
    <property type="entry name" value="GALM"/>
    <property type="match status" value="1"/>
</dbReference>
<comment type="pathway">
    <text evidence="1 5">Carbohydrate metabolism; hexose metabolism.</text>
</comment>
<dbReference type="Proteomes" id="UP000318801">
    <property type="component" value="Unassembled WGS sequence"/>
</dbReference>
<comment type="caution">
    <text evidence="9">The sequence shown here is derived from an EMBL/GenBank/DDBJ whole genome shotgun (WGS) entry which is preliminary data.</text>
</comment>
<dbReference type="InterPro" id="IPR047215">
    <property type="entry name" value="Galactose_mutarotase-like"/>
</dbReference>
<dbReference type="CDD" id="cd09019">
    <property type="entry name" value="galactose_mutarotase_like"/>
    <property type="match status" value="1"/>
</dbReference>
<evidence type="ECO:0000256" key="4">
    <source>
        <dbReference type="ARBA" id="ARBA00023277"/>
    </source>
</evidence>
<feature type="binding site" evidence="7">
    <location>
        <position position="264"/>
    </location>
    <ligand>
        <name>beta-D-galactose</name>
        <dbReference type="ChEBI" id="CHEBI:27667"/>
    </ligand>
</feature>
<keyword evidence="10" id="KW-1185">Reference proteome</keyword>
<feature type="active site" description="Proton donor" evidence="6">
    <location>
        <position position="196"/>
    </location>
</feature>
<evidence type="ECO:0000256" key="2">
    <source>
        <dbReference type="ARBA" id="ARBA00006206"/>
    </source>
</evidence>
<evidence type="ECO:0000256" key="1">
    <source>
        <dbReference type="ARBA" id="ARBA00005028"/>
    </source>
</evidence>
<dbReference type="InterPro" id="IPR008183">
    <property type="entry name" value="Aldose_1/G6P_1-epimerase"/>
</dbReference>